<organism evidence="1 2">
    <name type="scientific">Hephaestia caeni</name>
    <dbReference type="NCBI Taxonomy" id="645617"/>
    <lineage>
        <taxon>Bacteria</taxon>
        <taxon>Pseudomonadati</taxon>
        <taxon>Pseudomonadota</taxon>
        <taxon>Alphaproteobacteria</taxon>
        <taxon>Sphingomonadales</taxon>
        <taxon>Sphingomonadaceae</taxon>
        <taxon>Hephaestia</taxon>
    </lineage>
</organism>
<name>A0A397PAX2_9SPHN</name>
<evidence type="ECO:0000313" key="2">
    <source>
        <dbReference type="Proteomes" id="UP000266568"/>
    </source>
</evidence>
<dbReference type="EMBL" id="QXDC01000002">
    <property type="protein sequence ID" value="RIA46726.1"/>
    <property type="molecule type" value="Genomic_DNA"/>
</dbReference>
<protein>
    <submittedName>
        <fullName evidence="1">Uncharacterized protein</fullName>
    </submittedName>
</protein>
<dbReference type="AlphaFoldDB" id="A0A397PAX2"/>
<dbReference type="Proteomes" id="UP000266568">
    <property type="component" value="Unassembled WGS sequence"/>
</dbReference>
<comment type="caution">
    <text evidence="1">The sequence shown here is derived from an EMBL/GenBank/DDBJ whole genome shotgun (WGS) entry which is preliminary data.</text>
</comment>
<accession>A0A397PAX2</accession>
<reference evidence="1 2" key="1">
    <citation type="submission" date="2018-08" db="EMBL/GenBank/DDBJ databases">
        <title>Genomic Encyclopedia of Type Strains, Phase IV (KMG-IV): sequencing the most valuable type-strain genomes for metagenomic binning, comparative biology and taxonomic classification.</title>
        <authorList>
            <person name="Goeker M."/>
        </authorList>
    </citation>
    <scope>NUCLEOTIDE SEQUENCE [LARGE SCALE GENOMIC DNA]</scope>
    <source>
        <strain evidence="1 2">DSM 25527</strain>
    </source>
</reference>
<gene>
    <name evidence="1" type="ORF">DFR49_1279</name>
</gene>
<keyword evidence="2" id="KW-1185">Reference proteome</keyword>
<sequence>MMPRSGLVILAKASQLVHALMQDRDDADRAIRQLSPIDIMSLVTAIKAIDPEFGRDRARDDVVACDPLETAEQPVDIGVGLILSPGISGINEYLVEPLAGGWGNPECQHGQGRLLRAITLWASSAA</sequence>
<evidence type="ECO:0000313" key="1">
    <source>
        <dbReference type="EMBL" id="RIA46726.1"/>
    </source>
</evidence>
<proteinExistence type="predicted"/>